<comment type="function">
    <text evidence="10">DNA repair enzyme that has both DNA N-glycosylase activity and AP-lyase activity. The DNA N-glycosylase activity releases various damaged pyrimidines from DNA by cleaving the N-glycosidic bond, leaving an AP (apurinic/apyrimidinic) site. The AP-lyase activity cleaves the phosphodiester bond 3' to the AP site by a beta-elimination, leaving a 3'-terminal unsaturated sugar and a product with a terminal 5'-phosphate.</text>
</comment>
<reference evidence="12 13" key="1">
    <citation type="journal article" date="2016" name="Nat. Commun.">
        <title>Thousands of microbial genomes shed light on interconnected biogeochemical processes in an aquifer system.</title>
        <authorList>
            <person name="Anantharaman K."/>
            <person name="Brown C.T."/>
            <person name="Hug L.A."/>
            <person name="Sharon I."/>
            <person name="Castelle C.J."/>
            <person name="Probst A.J."/>
            <person name="Thomas B.C."/>
            <person name="Singh A."/>
            <person name="Wilkins M.J."/>
            <person name="Karaoz U."/>
            <person name="Brodie E.L."/>
            <person name="Williams K.H."/>
            <person name="Hubbard S.S."/>
            <person name="Banfield J.F."/>
        </authorList>
    </citation>
    <scope>NUCLEOTIDE SEQUENCE [LARGE SCALE GENOMIC DNA]</scope>
</reference>
<dbReference type="Gene3D" id="1.10.1670.10">
    <property type="entry name" value="Helix-hairpin-Helix base-excision DNA repair enzymes (C-terminal)"/>
    <property type="match status" value="1"/>
</dbReference>
<comment type="catalytic activity">
    <reaction evidence="10">
        <text>2'-deoxyribonucleotide-(2'-deoxyribose 5'-phosphate)-2'-deoxyribonucleotide-DNA = a 3'-end 2'-deoxyribonucleotide-(2,3-dehydro-2,3-deoxyribose 5'-phosphate)-DNA + a 5'-end 5'-phospho-2'-deoxyribonucleoside-DNA + H(+)</text>
        <dbReference type="Rhea" id="RHEA:66592"/>
        <dbReference type="Rhea" id="RHEA-COMP:13180"/>
        <dbReference type="Rhea" id="RHEA-COMP:16897"/>
        <dbReference type="Rhea" id="RHEA-COMP:17067"/>
        <dbReference type="ChEBI" id="CHEBI:15378"/>
        <dbReference type="ChEBI" id="CHEBI:136412"/>
        <dbReference type="ChEBI" id="CHEBI:157695"/>
        <dbReference type="ChEBI" id="CHEBI:167181"/>
        <dbReference type="EC" id="4.2.99.18"/>
    </reaction>
</comment>
<evidence type="ECO:0000313" key="13">
    <source>
        <dbReference type="Proteomes" id="UP000176568"/>
    </source>
</evidence>
<dbReference type="InterPro" id="IPR005759">
    <property type="entry name" value="Nth"/>
</dbReference>
<keyword evidence="8 10" id="KW-0234">DNA repair</keyword>
<dbReference type="GO" id="GO:0006285">
    <property type="term" value="P:base-excision repair, AP site formation"/>
    <property type="evidence" value="ECO:0007669"/>
    <property type="project" value="TreeGrafter"/>
</dbReference>
<dbReference type="InterPro" id="IPR003265">
    <property type="entry name" value="HhH-GPD_domain"/>
</dbReference>
<dbReference type="CDD" id="cd00056">
    <property type="entry name" value="ENDO3c"/>
    <property type="match status" value="1"/>
</dbReference>
<dbReference type="InterPro" id="IPR004036">
    <property type="entry name" value="Endonuclease-III-like_CS2"/>
</dbReference>
<dbReference type="SMART" id="SM00478">
    <property type="entry name" value="ENDO3c"/>
    <property type="match status" value="1"/>
</dbReference>
<keyword evidence="9 10" id="KW-0326">Glycosidase</keyword>
<keyword evidence="5 10" id="KW-0378">Hydrolase</keyword>
<evidence type="ECO:0000256" key="10">
    <source>
        <dbReference type="HAMAP-Rule" id="MF_00942"/>
    </source>
</evidence>
<dbReference type="GO" id="GO:0003677">
    <property type="term" value="F:DNA binding"/>
    <property type="evidence" value="ECO:0007669"/>
    <property type="project" value="UniProtKB-UniRule"/>
</dbReference>
<dbReference type="GO" id="GO:0019104">
    <property type="term" value="F:DNA N-glycosylase activity"/>
    <property type="evidence" value="ECO:0007669"/>
    <property type="project" value="UniProtKB-UniRule"/>
</dbReference>
<evidence type="ECO:0000256" key="9">
    <source>
        <dbReference type="ARBA" id="ARBA00023295"/>
    </source>
</evidence>
<dbReference type="SUPFAM" id="SSF48150">
    <property type="entry name" value="DNA-glycosylase"/>
    <property type="match status" value="1"/>
</dbReference>
<comment type="similarity">
    <text evidence="1 10">Belongs to the Nth/MutY family.</text>
</comment>
<dbReference type="PANTHER" id="PTHR10359:SF18">
    <property type="entry name" value="ENDONUCLEASE III"/>
    <property type="match status" value="1"/>
</dbReference>
<dbReference type="STRING" id="1797247.A2419_02780"/>
<keyword evidence="2" id="KW-0004">4Fe-4S</keyword>
<dbReference type="GO" id="GO:0051539">
    <property type="term" value="F:4 iron, 4 sulfur cluster binding"/>
    <property type="evidence" value="ECO:0007669"/>
    <property type="project" value="UniProtKB-KW"/>
</dbReference>
<dbReference type="InterPro" id="IPR011257">
    <property type="entry name" value="DNA_glycosylase"/>
</dbReference>
<keyword evidence="10" id="KW-0456">Lyase</keyword>
<dbReference type="GO" id="GO:0140078">
    <property type="term" value="F:class I DNA-(apurinic or apyrimidinic site) endonuclease activity"/>
    <property type="evidence" value="ECO:0007669"/>
    <property type="project" value="UniProtKB-EC"/>
</dbReference>
<dbReference type="FunFam" id="1.10.340.30:FF:000001">
    <property type="entry name" value="Endonuclease III"/>
    <property type="match status" value="1"/>
</dbReference>
<protein>
    <recommendedName>
        <fullName evidence="10">Endonuclease III</fullName>
        <ecNumber evidence="10">4.2.99.18</ecNumber>
    </recommendedName>
    <alternativeName>
        <fullName evidence="10">DNA-(apurinic or apyrimidinic site) lyase</fullName>
    </alternativeName>
</protein>
<evidence type="ECO:0000256" key="3">
    <source>
        <dbReference type="ARBA" id="ARBA00022723"/>
    </source>
</evidence>
<feature type="domain" description="HhH-GPD" evidence="11">
    <location>
        <begin position="45"/>
        <end position="198"/>
    </location>
</feature>
<dbReference type="HAMAP" id="MF_00942">
    <property type="entry name" value="Nth"/>
    <property type="match status" value="1"/>
</dbReference>
<dbReference type="InterPro" id="IPR023170">
    <property type="entry name" value="HhH_base_excis_C"/>
</dbReference>
<dbReference type="InterPro" id="IPR000445">
    <property type="entry name" value="HhH_motif"/>
</dbReference>
<dbReference type="Pfam" id="PF00633">
    <property type="entry name" value="HHH"/>
    <property type="match status" value="1"/>
</dbReference>
<evidence type="ECO:0000256" key="6">
    <source>
        <dbReference type="ARBA" id="ARBA00023004"/>
    </source>
</evidence>
<accession>A0A1F4Y3Z3</accession>
<gene>
    <name evidence="10" type="primary">nth</name>
    <name evidence="12" type="ORF">A2419_02780</name>
</gene>
<evidence type="ECO:0000256" key="2">
    <source>
        <dbReference type="ARBA" id="ARBA00022485"/>
    </source>
</evidence>
<name>A0A1F4Y3Z3_9BACT</name>
<keyword evidence="3" id="KW-0479">Metal-binding</keyword>
<keyword evidence="6" id="KW-0408">Iron</keyword>
<proteinExistence type="inferred from homology"/>
<evidence type="ECO:0000259" key="11">
    <source>
        <dbReference type="SMART" id="SM00478"/>
    </source>
</evidence>
<comment type="cofactor">
    <cofactor evidence="10">
        <name>[4Fe-4S] cluster</name>
        <dbReference type="ChEBI" id="CHEBI:49883"/>
    </cofactor>
    <text evidence="10">Binds 1 [4Fe-4S] cluster.</text>
</comment>
<evidence type="ECO:0000256" key="4">
    <source>
        <dbReference type="ARBA" id="ARBA00022763"/>
    </source>
</evidence>
<keyword evidence="10" id="KW-0238">DNA-binding</keyword>
<dbReference type="EC" id="4.2.99.18" evidence="10"/>
<dbReference type="PROSITE" id="PS01155">
    <property type="entry name" value="ENDONUCLEASE_III_2"/>
    <property type="match status" value="1"/>
</dbReference>
<dbReference type="PIRSF" id="PIRSF001435">
    <property type="entry name" value="Nth"/>
    <property type="match status" value="1"/>
</dbReference>
<evidence type="ECO:0000313" key="12">
    <source>
        <dbReference type="EMBL" id="OGC88568.1"/>
    </source>
</evidence>
<sequence length="225" mass="26028">MTPKKLAERKARAQKLDRALKKLFPKVEIELNFKNPLELLIAVQLSAQSTDKNVNTITEKLFKKYKTLDDYVHAGKTQKGRNQFERDIFASGFYRNKAKNILGAVKMIKEEYEGKIPNTMPELLKLPGVARKTATIVLSTVYGVVDGITVDTHVIRFVQRYDLSDYKDAVRIEKDLMQIVPKKEWPHITHRIIHYGRYLAPARQYDTTKDPLVKIYPPAAKRFRV</sequence>
<evidence type="ECO:0000256" key="7">
    <source>
        <dbReference type="ARBA" id="ARBA00023014"/>
    </source>
</evidence>
<evidence type="ECO:0000256" key="8">
    <source>
        <dbReference type="ARBA" id="ARBA00023204"/>
    </source>
</evidence>
<dbReference type="Pfam" id="PF00730">
    <property type="entry name" value="HhH-GPD"/>
    <property type="match status" value="1"/>
</dbReference>
<dbReference type="Gene3D" id="1.10.340.30">
    <property type="entry name" value="Hypothetical protein, domain 2"/>
    <property type="match status" value="1"/>
</dbReference>
<dbReference type="PANTHER" id="PTHR10359">
    <property type="entry name" value="A/G-SPECIFIC ADENINE GLYCOSYLASE/ENDONUCLEASE III"/>
    <property type="match status" value="1"/>
</dbReference>
<comment type="caution">
    <text evidence="10">Lacks conserved residue(s) required for the propagation of feature annotation.</text>
</comment>
<keyword evidence="7" id="KW-0411">Iron-sulfur</keyword>
<dbReference type="EMBL" id="MEXB01000007">
    <property type="protein sequence ID" value="OGC88568.1"/>
    <property type="molecule type" value="Genomic_DNA"/>
</dbReference>
<comment type="caution">
    <text evidence="12">The sequence shown here is derived from an EMBL/GenBank/DDBJ whole genome shotgun (WGS) entry which is preliminary data.</text>
</comment>
<organism evidence="12 13">
    <name type="scientific">Candidatus Adlerbacteria bacterium RIFOXYC1_FULL_48_26</name>
    <dbReference type="NCBI Taxonomy" id="1797247"/>
    <lineage>
        <taxon>Bacteria</taxon>
        <taxon>Candidatus Adleribacteriota</taxon>
    </lineage>
</organism>
<dbReference type="AlphaFoldDB" id="A0A1F4Y3Z3"/>
<dbReference type="GO" id="GO:0046872">
    <property type="term" value="F:metal ion binding"/>
    <property type="evidence" value="ECO:0007669"/>
    <property type="project" value="UniProtKB-KW"/>
</dbReference>
<dbReference type="Proteomes" id="UP000176568">
    <property type="component" value="Unassembled WGS sequence"/>
</dbReference>
<evidence type="ECO:0000256" key="5">
    <source>
        <dbReference type="ARBA" id="ARBA00022801"/>
    </source>
</evidence>
<evidence type="ECO:0000256" key="1">
    <source>
        <dbReference type="ARBA" id="ARBA00008343"/>
    </source>
</evidence>
<keyword evidence="4 10" id="KW-0227">DNA damage</keyword>